<name>A0A161CD16_9ABAC</name>
<dbReference type="SMART" id="SM00184">
    <property type="entry name" value="RING"/>
    <property type="match status" value="1"/>
</dbReference>
<evidence type="ECO:0000256" key="4">
    <source>
        <dbReference type="PROSITE-ProRule" id="PRU00175"/>
    </source>
</evidence>
<evidence type="ECO:0000256" key="3">
    <source>
        <dbReference type="ARBA" id="ARBA00022833"/>
    </source>
</evidence>
<dbReference type="RefSeq" id="YP_009250055.1">
    <property type="nucleotide sequence ID" value="NC_029997.2"/>
</dbReference>
<protein>
    <submittedName>
        <fullName evidence="6">CG30</fullName>
    </submittedName>
</protein>
<evidence type="ECO:0000259" key="5">
    <source>
        <dbReference type="PROSITE" id="PS50089"/>
    </source>
</evidence>
<dbReference type="GO" id="GO:0008270">
    <property type="term" value="F:zinc ion binding"/>
    <property type="evidence" value="ECO:0007669"/>
    <property type="project" value="UniProtKB-KW"/>
</dbReference>
<evidence type="ECO:0000256" key="1">
    <source>
        <dbReference type="ARBA" id="ARBA00022723"/>
    </source>
</evidence>
<dbReference type="GeneID" id="27429834"/>
<keyword evidence="1" id="KW-0479">Metal-binding</keyword>
<feature type="domain" description="RING-type" evidence="5">
    <location>
        <begin position="17"/>
        <end position="66"/>
    </location>
</feature>
<accession>A0A161CD16</accession>
<evidence type="ECO:0000256" key="2">
    <source>
        <dbReference type="ARBA" id="ARBA00022771"/>
    </source>
</evidence>
<dbReference type="EMBL" id="KR011717">
    <property type="protein sequence ID" value="AKR17371.1"/>
    <property type="molecule type" value="Genomic_DNA"/>
</dbReference>
<dbReference type="Proteomes" id="UP000201861">
    <property type="component" value="Segment"/>
</dbReference>
<dbReference type="InterPro" id="IPR001841">
    <property type="entry name" value="Znf_RING"/>
</dbReference>
<dbReference type="PROSITE" id="PS50089">
    <property type="entry name" value="ZF_RING_2"/>
    <property type="match status" value="1"/>
</dbReference>
<dbReference type="InterPro" id="IPR018957">
    <property type="entry name" value="Znf_C3HC4_RING-type"/>
</dbReference>
<dbReference type="InterPro" id="IPR013083">
    <property type="entry name" value="Znf_RING/FYVE/PHD"/>
</dbReference>
<dbReference type="OrthoDB" id="27487at10239"/>
<keyword evidence="2 4" id="KW-0863">Zinc-finger</keyword>
<reference evidence="6" key="1">
    <citation type="submission" date="2017-04" db="EMBL/GenBank/DDBJ databases">
        <title>Complete genome sequence of Urbanus proteus nucleopolyhedrovirus (UrprNPV).</title>
        <authorList>
            <person name="Santos E.R."/>
            <person name="Melo F.L."/>
            <person name="Sosa-Gomez D.R."/>
            <person name="Ribeiro B.M."/>
            <person name="Ardisson-Araujo D.M.P."/>
        </authorList>
    </citation>
    <scope>NUCLEOTIDE SEQUENCE [LARGE SCALE GENOMIC DNA]</scope>
    <source>
        <strain evidence="6">Southern Brazil</strain>
    </source>
</reference>
<dbReference type="Pfam" id="PF00097">
    <property type="entry name" value="zf-C3HC4"/>
    <property type="match status" value="1"/>
</dbReference>
<dbReference type="SUPFAM" id="SSF57850">
    <property type="entry name" value="RING/U-box"/>
    <property type="match status" value="1"/>
</dbReference>
<proteinExistence type="predicted"/>
<keyword evidence="3" id="KW-0862">Zinc</keyword>
<evidence type="ECO:0000313" key="7">
    <source>
        <dbReference type="Proteomes" id="UP000201861"/>
    </source>
</evidence>
<dbReference type="Gene3D" id="3.30.40.10">
    <property type="entry name" value="Zinc/RING finger domain, C3HC4 (zinc finger)"/>
    <property type="match status" value="1"/>
</dbReference>
<sequence length="118" mass="13460">MNANKSDDQAAAVTLQCTICYEKYEFVKLKNYVISMIKLKQCQHSLCLRCAINLINNNVVKCPLCRTLNRTCRIICAHDGLVTLIDLNFCQIKNIYTLSTFNICNFLKSVYSANVLLK</sequence>
<dbReference type="PROSITE" id="PS00518">
    <property type="entry name" value="ZF_RING_1"/>
    <property type="match status" value="1"/>
</dbReference>
<keyword evidence="7" id="KW-1185">Reference proteome</keyword>
<dbReference type="KEGG" id="vg:27429834"/>
<evidence type="ECO:0000313" key="6">
    <source>
        <dbReference type="EMBL" id="AKR17371.1"/>
    </source>
</evidence>
<dbReference type="InterPro" id="IPR017907">
    <property type="entry name" value="Znf_RING_CS"/>
</dbReference>
<organism evidence="6 7">
    <name type="scientific">Urbanus proteus nucleopolyhedrovirus</name>
    <dbReference type="NCBI Taxonomy" id="1675866"/>
    <lineage>
        <taxon>Viruses</taxon>
        <taxon>Viruses incertae sedis</taxon>
        <taxon>Naldaviricetes</taxon>
        <taxon>Lefavirales</taxon>
        <taxon>Baculoviridae</taxon>
        <taxon>Alphabaculovirus</taxon>
        <taxon>Alphabaculovirus urprotei</taxon>
    </lineage>
</organism>